<keyword evidence="2" id="KW-0413">Isomerase</keyword>
<feature type="region of interest" description="Disordered" evidence="3">
    <location>
        <begin position="1"/>
        <end position="20"/>
    </location>
</feature>
<dbReference type="PANTHER" id="PTHR21600:SF44">
    <property type="entry name" value="RIBOSOMAL LARGE SUBUNIT PSEUDOURIDINE SYNTHASE D"/>
    <property type="match status" value="1"/>
</dbReference>
<dbReference type="CDD" id="cd02869">
    <property type="entry name" value="PseudoU_synth_RluA_like"/>
    <property type="match status" value="1"/>
</dbReference>
<evidence type="ECO:0000256" key="1">
    <source>
        <dbReference type="ARBA" id="ARBA00010876"/>
    </source>
</evidence>
<dbReference type="Gene3D" id="3.30.2350.10">
    <property type="entry name" value="Pseudouridine synthase"/>
    <property type="match status" value="1"/>
</dbReference>
<evidence type="ECO:0000259" key="4">
    <source>
        <dbReference type="Pfam" id="PF00849"/>
    </source>
</evidence>
<dbReference type="InterPro" id="IPR006145">
    <property type="entry name" value="PsdUridine_synth_RsuA/RluA"/>
</dbReference>
<dbReference type="InterPro" id="IPR020103">
    <property type="entry name" value="PsdUridine_synth_cat_dom_sf"/>
</dbReference>
<dbReference type="SUPFAM" id="SSF55120">
    <property type="entry name" value="Pseudouridine synthase"/>
    <property type="match status" value="1"/>
</dbReference>
<organism evidence="5 6">
    <name type="scientific">Muricoccus roseus</name>
    <dbReference type="NCBI Taxonomy" id="198092"/>
    <lineage>
        <taxon>Bacteria</taxon>
        <taxon>Pseudomonadati</taxon>
        <taxon>Pseudomonadota</taxon>
        <taxon>Alphaproteobacteria</taxon>
        <taxon>Acetobacterales</taxon>
        <taxon>Roseomonadaceae</taxon>
        <taxon>Muricoccus</taxon>
    </lineage>
</organism>
<dbReference type="PROSITE" id="PS01129">
    <property type="entry name" value="PSI_RLU"/>
    <property type="match status" value="1"/>
</dbReference>
<dbReference type="GO" id="GO:0003723">
    <property type="term" value="F:RNA binding"/>
    <property type="evidence" value="ECO:0007669"/>
    <property type="project" value="InterPro"/>
</dbReference>
<name>A0A1M6M4M0_9PROT</name>
<evidence type="ECO:0000313" key="5">
    <source>
        <dbReference type="EMBL" id="SHJ78367.1"/>
    </source>
</evidence>
<accession>A0A1M6M4M0</accession>
<dbReference type="Proteomes" id="UP000184387">
    <property type="component" value="Unassembled WGS sequence"/>
</dbReference>
<dbReference type="InterPro" id="IPR006224">
    <property type="entry name" value="PsdUridine_synth_RluA-like_CS"/>
</dbReference>
<dbReference type="STRING" id="198092.SAMN02745194_03358"/>
<reference evidence="5 6" key="1">
    <citation type="submission" date="2016-11" db="EMBL/GenBank/DDBJ databases">
        <authorList>
            <person name="Jaros S."/>
            <person name="Januszkiewicz K."/>
            <person name="Wedrychowicz H."/>
        </authorList>
    </citation>
    <scope>NUCLEOTIDE SEQUENCE [LARGE SCALE GENOMIC DNA]</scope>
    <source>
        <strain evidence="5 6">DSM 14916</strain>
    </source>
</reference>
<dbReference type="EMBL" id="FQZF01000020">
    <property type="protein sequence ID" value="SHJ78367.1"/>
    <property type="molecule type" value="Genomic_DNA"/>
</dbReference>
<proteinExistence type="inferred from homology"/>
<dbReference type="GO" id="GO:0140098">
    <property type="term" value="F:catalytic activity, acting on RNA"/>
    <property type="evidence" value="ECO:0007669"/>
    <property type="project" value="UniProtKB-ARBA"/>
</dbReference>
<gene>
    <name evidence="5" type="ORF">SAMN02745194_03358</name>
</gene>
<dbReference type="PANTHER" id="PTHR21600">
    <property type="entry name" value="MITOCHONDRIAL RNA PSEUDOURIDINE SYNTHASE"/>
    <property type="match status" value="1"/>
</dbReference>
<sequence length="224" mass="23516">MVIDKPQGLPIDAGRGGPRGSNASLADWLPLLQLGKRHLPQPAHRLDTDTAGCLVLGRTKPALAALGALFAGRLARKTYWAVVAGHPGSDHGVIDRPLRKVSTREAGWRMEAHPEGQPARTAWRLLGTDGARSWLELRPQTGRTHQLRVHCTLLGCPILGDPRYGTADPGGMHLLARAIALPLGPEFGGALSATAPIPAAMAPAFLSCGAKEADVASAQGVTKV</sequence>
<dbReference type="Pfam" id="PF00849">
    <property type="entry name" value="PseudoU_synth_2"/>
    <property type="match status" value="1"/>
</dbReference>
<dbReference type="GO" id="GO:0000455">
    <property type="term" value="P:enzyme-directed rRNA pseudouridine synthesis"/>
    <property type="evidence" value="ECO:0007669"/>
    <property type="project" value="TreeGrafter"/>
</dbReference>
<comment type="similarity">
    <text evidence="1">Belongs to the pseudouridine synthase RluA family.</text>
</comment>
<protein>
    <submittedName>
        <fullName evidence="5">tRNA pseudouridine32 synthase / 23S rRNA pseudouridine746 synthase</fullName>
    </submittedName>
</protein>
<evidence type="ECO:0000313" key="6">
    <source>
        <dbReference type="Proteomes" id="UP000184387"/>
    </source>
</evidence>
<evidence type="ECO:0000256" key="2">
    <source>
        <dbReference type="ARBA" id="ARBA00023235"/>
    </source>
</evidence>
<feature type="domain" description="Pseudouridine synthase RsuA/RluA-like" evidence="4">
    <location>
        <begin position="1"/>
        <end position="151"/>
    </location>
</feature>
<dbReference type="GO" id="GO:0009982">
    <property type="term" value="F:pseudouridine synthase activity"/>
    <property type="evidence" value="ECO:0007669"/>
    <property type="project" value="InterPro"/>
</dbReference>
<evidence type="ECO:0000256" key="3">
    <source>
        <dbReference type="SAM" id="MobiDB-lite"/>
    </source>
</evidence>
<dbReference type="AlphaFoldDB" id="A0A1M6M4M0"/>
<dbReference type="InterPro" id="IPR050188">
    <property type="entry name" value="RluA_PseudoU_synthase"/>
</dbReference>
<keyword evidence="6" id="KW-1185">Reference proteome</keyword>